<feature type="compositionally biased region" description="Polar residues" evidence="5">
    <location>
        <begin position="1260"/>
        <end position="1279"/>
    </location>
</feature>
<keyword evidence="2" id="KW-0812">Transmembrane</keyword>
<feature type="region of interest" description="Disordered" evidence="5">
    <location>
        <begin position="996"/>
        <end position="1020"/>
    </location>
</feature>
<feature type="region of interest" description="Disordered" evidence="5">
    <location>
        <begin position="1197"/>
        <end position="1219"/>
    </location>
</feature>
<sequence length="1336" mass="144751">MSARKEEMMMDESISQLTSKMPTPPPRPASLASSTRSSKRSSAASVMTNPNTKHFEGDAPPTPSIAEYYTNGAAIIPSIPSPIISQRPSSSFMSLGDELALANQQEIAASTRSSMASTSANVIPRDYAIHQQQQTERVNHSNKSSRPSAITRASTSSSISNGSSGVKRKPSKQTQRASEGPTIVIGVRPSGATSSSDYSSYRSSRTHSSNSEHQKPQRPPRSHRNSDNGRRERQGAISPSIDPSVKKSGRLKNTMQTSVSFVSELSKAFYMLWSQVLYPLLIAILGSLNLTRSTEKHARGEFQSVPEKKQDNNKQSSDQSFAEKFKFALCTSNLLTTSLAISSYDSPVPETKKDESEAEGEELPTPTSIIDFRQIKGVLSEGDLDPLAVASSNSSQIQMSKGAQTLLKGCALAVVFLIPFSASKDVWMRSTLLLTSVMWGIVAVFGVRTLTSITYELSHTPTGSYRPSLYDSNASEDNSGERLTDQRRKQIREGMQNRVVKLIKACKSFDIECNKALAAIQETELISRGYKISHPLPPISRIELSNTKAPSSPPRIRNGSLNGLPLGSRASFNARHLNANGYGQTSNLPTAESTSLEPVRMARLRKSLANAFEDVNGTMKDATLALKPLGDQTEMNLLREMYDLDANINRRSGSFLAETNDSTIQRTSWNSRGITPSDLTRPSSSLTNDDQQSSPRTPQNRDSLLDNSLLDRSSSLRKRESGGGLWDTPSSMSGSVANSMAGVRPGSRLSYISDKSPTTVTSFTGPNQNGALKRLSYSSNGSLSGGVSTGVNGSSPFRTALQPTTRTGSGHNKRQGSVQLALHGLSDDARSPSPFPLSATLHAPVSPNMITSVDGHKIISLKESFEQMHTIRKRALCSLLALDFSLNDVVQIEASTIKSTRRYWSQVGRILNGLSDCLTGLSESVKADLQKEISISKDHGQKAEDVLSDAPKRDSSGHLIDYSGFQDRLIAMGDSLRSVQIKMRLCADDLQMRGSAPLHGDLSEENSSTTSGSEKRASSSTEMMFGTIREDLLQLSAEWEAASKIMRVHGLTQTDNAVNTSVDSTGGSSTTSSITNTGNSSNTTAGTLLLESPQEAEEDAMREWIKNQKAHLANDVSLETTAIEAGIKHMLEQGSKTREQGANKEDELSSLLLRSTSPQHLPPPGVETVYEDVALPAAKKQPSNLSREERIRLMKEQRNSDAQQLAMHAKQRTSGGAEMTNGMMSELRSVMKIRRSAIIDGKLQQRSDIGSHGEDELSSSERSNSPATPIMQSSYSADTPSLRAESAKSHLMQSSQGSHLQRRSARSGSSGRPSLSLSSPVSEYQQGGFAYGSQRQ</sequence>
<keyword evidence="4" id="KW-0472">Membrane</keyword>
<accession>A0A316V324</accession>
<dbReference type="OrthoDB" id="21151at2759"/>
<feature type="compositionally biased region" description="Polar residues" evidence="5">
    <location>
        <begin position="466"/>
        <end position="477"/>
    </location>
</feature>
<feature type="compositionally biased region" description="Low complexity" evidence="5">
    <location>
        <begin position="1306"/>
        <end position="1322"/>
    </location>
</feature>
<evidence type="ECO:0000256" key="2">
    <source>
        <dbReference type="ARBA" id="ARBA00022692"/>
    </source>
</evidence>
<feature type="region of interest" description="Disordered" evidence="5">
    <location>
        <begin position="748"/>
        <end position="767"/>
    </location>
</feature>
<feature type="region of interest" description="Disordered" evidence="5">
    <location>
        <begin position="345"/>
        <end position="364"/>
    </location>
</feature>
<evidence type="ECO:0000256" key="1">
    <source>
        <dbReference type="ARBA" id="ARBA00004308"/>
    </source>
</evidence>
<dbReference type="EMBL" id="KZ819606">
    <property type="protein sequence ID" value="PWN31956.1"/>
    <property type="molecule type" value="Genomic_DNA"/>
</dbReference>
<dbReference type="GO" id="GO:0012505">
    <property type="term" value="C:endomembrane system"/>
    <property type="evidence" value="ECO:0007669"/>
    <property type="project" value="UniProtKB-SubCell"/>
</dbReference>
<feature type="region of interest" description="Disordered" evidence="5">
    <location>
        <begin position="1239"/>
        <end position="1336"/>
    </location>
</feature>
<evidence type="ECO:0000259" key="6">
    <source>
        <dbReference type="Pfam" id="PF12632"/>
    </source>
</evidence>
<evidence type="ECO:0000256" key="3">
    <source>
        <dbReference type="ARBA" id="ARBA00022989"/>
    </source>
</evidence>
<feature type="region of interest" description="Disordered" evidence="5">
    <location>
        <begin position="107"/>
        <end position="249"/>
    </location>
</feature>
<keyword evidence="3" id="KW-1133">Transmembrane helix</keyword>
<feature type="domain" description="Myosin-binding" evidence="6">
    <location>
        <begin position="489"/>
        <end position="544"/>
    </location>
</feature>
<feature type="compositionally biased region" description="Low complexity" evidence="5">
    <location>
        <begin position="29"/>
        <end position="45"/>
    </location>
</feature>
<feature type="compositionally biased region" description="Polar residues" evidence="5">
    <location>
        <begin position="801"/>
        <end position="815"/>
    </location>
</feature>
<feature type="compositionally biased region" description="Low complexity" evidence="5">
    <location>
        <begin position="700"/>
        <end position="713"/>
    </location>
</feature>
<feature type="region of interest" description="Disordered" evidence="5">
    <location>
        <begin position="1"/>
        <end position="66"/>
    </location>
</feature>
<protein>
    <recommendedName>
        <fullName evidence="6">Myosin-binding domain-containing protein</fullName>
    </recommendedName>
</protein>
<feature type="compositionally biased region" description="Polar residues" evidence="5">
    <location>
        <begin position="666"/>
        <end position="698"/>
    </location>
</feature>
<name>A0A316V324_9BASI</name>
<organism evidence="7 8">
    <name type="scientific">Meira miltonrushii</name>
    <dbReference type="NCBI Taxonomy" id="1280837"/>
    <lineage>
        <taxon>Eukaryota</taxon>
        <taxon>Fungi</taxon>
        <taxon>Dikarya</taxon>
        <taxon>Basidiomycota</taxon>
        <taxon>Ustilaginomycotina</taxon>
        <taxon>Exobasidiomycetes</taxon>
        <taxon>Exobasidiales</taxon>
        <taxon>Brachybasidiaceae</taxon>
        <taxon>Meira</taxon>
    </lineage>
</organism>
<evidence type="ECO:0000256" key="5">
    <source>
        <dbReference type="SAM" id="MobiDB-lite"/>
    </source>
</evidence>
<dbReference type="STRING" id="1280837.A0A316V324"/>
<feature type="compositionally biased region" description="Polar residues" evidence="5">
    <location>
        <begin position="728"/>
        <end position="738"/>
    </location>
</feature>
<feature type="compositionally biased region" description="Low complexity" evidence="5">
    <location>
        <begin position="144"/>
        <end position="165"/>
    </location>
</feature>
<proteinExistence type="predicted"/>
<feature type="compositionally biased region" description="Low complexity" evidence="5">
    <location>
        <begin position="190"/>
        <end position="209"/>
    </location>
</feature>
<evidence type="ECO:0000313" key="8">
    <source>
        <dbReference type="Proteomes" id="UP000245771"/>
    </source>
</evidence>
<feature type="region of interest" description="Disordered" evidence="5">
    <location>
        <begin position="782"/>
        <end position="815"/>
    </location>
</feature>
<comment type="subcellular location">
    <subcellularLocation>
        <location evidence="1">Endomembrane system</location>
    </subcellularLocation>
</comment>
<dbReference type="Proteomes" id="UP000245771">
    <property type="component" value="Unassembled WGS sequence"/>
</dbReference>
<dbReference type="Pfam" id="PF12632">
    <property type="entry name" value="Vezatin"/>
    <property type="match status" value="1"/>
</dbReference>
<gene>
    <name evidence="7" type="ORF">FA14DRAFT_83289</name>
</gene>
<dbReference type="GO" id="GO:0017022">
    <property type="term" value="F:myosin binding"/>
    <property type="evidence" value="ECO:0007669"/>
    <property type="project" value="InterPro"/>
</dbReference>
<evidence type="ECO:0000256" key="4">
    <source>
        <dbReference type="ARBA" id="ARBA00023136"/>
    </source>
</evidence>
<feature type="compositionally biased region" description="Polar residues" evidence="5">
    <location>
        <begin position="753"/>
        <end position="767"/>
    </location>
</feature>
<feature type="region of interest" description="Disordered" evidence="5">
    <location>
        <begin position="466"/>
        <end position="485"/>
    </location>
</feature>
<feature type="compositionally biased region" description="Low complexity" evidence="5">
    <location>
        <begin position="108"/>
        <end position="120"/>
    </location>
</feature>
<keyword evidence="8" id="KW-1185">Reference proteome</keyword>
<dbReference type="InParanoid" id="A0A316V324"/>
<dbReference type="GeneID" id="37024745"/>
<dbReference type="InterPro" id="IPR026859">
    <property type="entry name" value="Myosin-bd"/>
</dbReference>
<evidence type="ECO:0000313" key="7">
    <source>
        <dbReference type="EMBL" id="PWN31956.1"/>
    </source>
</evidence>
<reference evidence="7 8" key="1">
    <citation type="journal article" date="2018" name="Mol. Biol. Evol.">
        <title>Broad Genomic Sampling Reveals a Smut Pathogenic Ancestry of the Fungal Clade Ustilaginomycotina.</title>
        <authorList>
            <person name="Kijpornyongpan T."/>
            <person name="Mondo S.J."/>
            <person name="Barry K."/>
            <person name="Sandor L."/>
            <person name="Lee J."/>
            <person name="Lipzen A."/>
            <person name="Pangilinan J."/>
            <person name="LaButti K."/>
            <person name="Hainaut M."/>
            <person name="Henrissat B."/>
            <person name="Grigoriev I.V."/>
            <person name="Spatafora J.W."/>
            <person name="Aime M.C."/>
        </authorList>
    </citation>
    <scope>NUCLEOTIDE SEQUENCE [LARGE SCALE GENOMIC DNA]</scope>
    <source>
        <strain evidence="7 8">MCA 3882</strain>
    </source>
</reference>
<feature type="region of interest" description="Disordered" evidence="5">
    <location>
        <begin position="1059"/>
        <end position="1085"/>
    </location>
</feature>
<feature type="region of interest" description="Disordered" evidence="5">
    <location>
        <begin position="666"/>
        <end position="743"/>
    </location>
</feature>
<dbReference type="RefSeq" id="XP_025352258.1">
    <property type="nucleotide sequence ID" value="XM_025502964.1"/>
</dbReference>
<feature type="compositionally biased region" description="Basic and acidic residues" evidence="5">
    <location>
        <begin position="224"/>
        <end position="234"/>
    </location>
</feature>
<feature type="compositionally biased region" description="Basic and acidic residues" evidence="5">
    <location>
        <begin position="1243"/>
        <end position="1255"/>
    </location>
</feature>